<dbReference type="InterPro" id="IPR036390">
    <property type="entry name" value="WH_DNA-bd_sf"/>
</dbReference>
<accession>A0A9D2NCX1</accession>
<name>A0A9D2NCX1_9FIRM</name>
<dbReference type="PANTHER" id="PTHR33221:SF15">
    <property type="entry name" value="HTH-TYPE TRANSCRIPTIONAL REGULATOR YWGB-RELATED"/>
    <property type="match status" value="1"/>
</dbReference>
<dbReference type="GO" id="GO:0003700">
    <property type="term" value="F:DNA-binding transcription factor activity"/>
    <property type="evidence" value="ECO:0007669"/>
    <property type="project" value="TreeGrafter"/>
</dbReference>
<dbReference type="Proteomes" id="UP000823891">
    <property type="component" value="Unassembled WGS sequence"/>
</dbReference>
<reference evidence="1" key="2">
    <citation type="submission" date="2021-04" db="EMBL/GenBank/DDBJ databases">
        <authorList>
            <person name="Gilroy R."/>
        </authorList>
    </citation>
    <scope>NUCLEOTIDE SEQUENCE</scope>
    <source>
        <strain evidence="1">USAMLcec2-132</strain>
    </source>
</reference>
<gene>
    <name evidence="1" type="ORF">H9761_00110</name>
</gene>
<dbReference type="EMBL" id="DWWS01000002">
    <property type="protein sequence ID" value="HJC22092.1"/>
    <property type="molecule type" value="Genomic_DNA"/>
</dbReference>
<reference evidence="1" key="1">
    <citation type="journal article" date="2021" name="PeerJ">
        <title>Extensive microbial diversity within the chicken gut microbiome revealed by metagenomics and culture.</title>
        <authorList>
            <person name="Gilroy R."/>
            <person name="Ravi A."/>
            <person name="Getino M."/>
            <person name="Pursley I."/>
            <person name="Horton D.L."/>
            <person name="Alikhan N.F."/>
            <person name="Baker D."/>
            <person name="Gharbi K."/>
            <person name="Hall N."/>
            <person name="Watson M."/>
            <person name="Adriaenssens E.M."/>
            <person name="Foster-Nyarko E."/>
            <person name="Jarju S."/>
            <person name="Secka A."/>
            <person name="Antonio M."/>
            <person name="Oren A."/>
            <person name="Chaudhuri R.R."/>
            <person name="La Ragione R."/>
            <person name="Hildebrand F."/>
            <person name="Pallen M.J."/>
        </authorList>
    </citation>
    <scope>NUCLEOTIDE SEQUENCE</scope>
    <source>
        <strain evidence="1">USAMLcec2-132</strain>
    </source>
</reference>
<proteinExistence type="predicted"/>
<evidence type="ECO:0000313" key="2">
    <source>
        <dbReference type="Proteomes" id="UP000823891"/>
    </source>
</evidence>
<dbReference type="InterPro" id="IPR000944">
    <property type="entry name" value="Tscrpt_reg_Rrf2"/>
</dbReference>
<dbReference type="SUPFAM" id="SSF46785">
    <property type="entry name" value="Winged helix' DNA-binding domain"/>
    <property type="match status" value="1"/>
</dbReference>
<sequence length="158" mass="17618">MSSNFCVAVHGLVYLYHSRSTVSSEELAKHICTNPARVRKVMLMLKKQGLVLTREGKDGGYSCLPETGEISLKHIAEAVEMHFAESFRTGKGCPGMEAKAVAFPDMAELDVDCLNATGMAQVMQELYEQMDALCMERLSRITVEDLEKRLKNQKCGRK</sequence>
<comment type="caution">
    <text evidence="1">The sequence shown here is derived from an EMBL/GenBank/DDBJ whole genome shotgun (WGS) entry which is preliminary data.</text>
</comment>
<dbReference type="AlphaFoldDB" id="A0A9D2NCX1"/>
<dbReference type="Gene3D" id="1.10.10.10">
    <property type="entry name" value="Winged helix-like DNA-binding domain superfamily/Winged helix DNA-binding domain"/>
    <property type="match status" value="1"/>
</dbReference>
<protein>
    <submittedName>
        <fullName evidence="1">Rrf2 family transcriptional regulator</fullName>
    </submittedName>
</protein>
<organism evidence="1 2">
    <name type="scientific">Candidatus Eisenbergiella merdavium</name>
    <dbReference type="NCBI Taxonomy" id="2838551"/>
    <lineage>
        <taxon>Bacteria</taxon>
        <taxon>Bacillati</taxon>
        <taxon>Bacillota</taxon>
        <taxon>Clostridia</taxon>
        <taxon>Lachnospirales</taxon>
        <taxon>Lachnospiraceae</taxon>
        <taxon>Eisenbergiella</taxon>
    </lineage>
</organism>
<dbReference type="GO" id="GO:0005829">
    <property type="term" value="C:cytosol"/>
    <property type="evidence" value="ECO:0007669"/>
    <property type="project" value="TreeGrafter"/>
</dbReference>
<dbReference type="PANTHER" id="PTHR33221">
    <property type="entry name" value="WINGED HELIX-TURN-HELIX TRANSCRIPTIONAL REGULATOR, RRF2 FAMILY"/>
    <property type="match status" value="1"/>
</dbReference>
<dbReference type="InterPro" id="IPR036388">
    <property type="entry name" value="WH-like_DNA-bd_sf"/>
</dbReference>
<dbReference type="PROSITE" id="PS51197">
    <property type="entry name" value="HTH_RRF2_2"/>
    <property type="match status" value="1"/>
</dbReference>
<dbReference type="Pfam" id="PF02082">
    <property type="entry name" value="Rrf2"/>
    <property type="match status" value="1"/>
</dbReference>
<evidence type="ECO:0000313" key="1">
    <source>
        <dbReference type="EMBL" id="HJC22092.1"/>
    </source>
</evidence>